<comment type="caution">
    <text evidence="2">The sequence shown here is derived from an EMBL/GenBank/DDBJ whole genome shotgun (WGS) entry which is preliminary data.</text>
</comment>
<dbReference type="EMBL" id="WEKV01000005">
    <property type="protein sequence ID" value="KAB7786928.1"/>
    <property type="molecule type" value="Genomic_DNA"/>
</dbReference>
<evidence type="ECO:0000256" key="1">
    <source>
        <dbReference type="SAM" id="MobiDB-lite"/>
    </source>
</evidence>
<gene>
    <name evidence="2" type="ORF">F8B43_0878</name>
</gene>
<protein>
    <submittedName>
        <fullName evidence="2">Uncharacterized protein</fullName>
    </submittedName>
</protein>
<evidence type="ECO:0000313" key="2">
    <source>
        <dbReference type="EMBL" id="KAB7786928.1"/>
    </source>
</evidence>
<organism evidence="2 3">
    <name type="scientific">Methylorubrum populi</name>
    <dbReference type="NCBI Taxonomy" id="223967"/>
    <lineage>
        <taxon>Bacteria</taxon>
        <taxon>Pseudomonadati</taxon>
        <taxon>Pseudomonadota</taxon>
        <taxon>Alphaproteobacteria</taxon>
        <taxon>Hyphomicrobiales</taxon>
        <taxon>Methylobacteriaceae</taxon>
        <taxon>Methylorubrum</taxon>
    </lineage>
</organism>
<feature type="region of interest" description="Disordered" evidence="1">
    <location>
        <begin position="29"/>
        <end position="51"/>
    </location>
</feature>
<dbReference type="Proteomes" id="UP000469949">
    <property type="component" value="Unassembled WGS sequence"/>
</dbReference>
<accession>A0A833J8N5</accession>
<name>A0A833J8N5_9HYPH</name>
<dbReference type="AlphaFoldDB" id="A0A833J8N5"/>
<proteinExistence type="predicted"/>
<evidence type="ECO:0000313" key="3">
    <source>
        <dbReference type="Proteomes" id="UP000469949"/>
    </source>
</evidence>
<sequence>MIGCRGICLENFAKVWSANAAKPDLIHARSGEPDYAKSVPQGPEDPGRRKSFECGTAQMPVLGLIRDCATAVSDGGEQRRSEVVHGELNAIIVPGPRTASSGPGAISPGVA</sequence>
<reference evidence="2 3" key="1">
    <citation type="submission" date="2019-10" db="EMBL/GenBank/DDBJ databases">
        <title>Draft Genome Sequence of the Caffeine Degrading Methylotroph Methylorubrum populi PINKEL.</title>
        <authorList>
            <person name="Dawson S.C."/>
            <person name="Zhang X."/>
            <person name="Wright M.E."/>
            <person name="Sharma G."/>
            <person name="Langner J.T."/>
            <person name="Ditty J.L."/>
            <person name="Subuyuj G.A."/>
        </authorList>
    </citation>
    <scope>NUCLEOTIDE SEQUENCE [LARGE SCALE GENOMIC DNA]</scope>
    <source>
        <strain evidence="2 3">Pinkel</strain>
    </source>
</reference>